<name>A0A1Y6BYQ2_9NEIS</name>
<dbReference type="SUPFAM" id="SSF46626">
    <property type="entry name" value="Cytochrome c"/>
    <property type="match status" value="1"/>
</dbReference>
<evidence type="ECO:0000256" key="2">
    <source>
        <dbReference type="ARBA" id="ARBA00022723"/>
    </source>
</evidence>
<proteinExistence type="predicted"/>
<dbReference type="Gene3D" id="1.10.760.10">
    <property type="entry name" value="Cytochrome c-like domain"/>
    <property type="match status" value="1"/>
</dbReference>
<evidence type="ECO:0000256" key="4">
    <source>
        <dbReference type="PROSITE-ProRule" id="PRU00433"/>
    </source>
</evidence>
<evidence type="ECO:0000313" key="8">
    <source>
        <dbReference type="Proteomes" id="UP000192920"/>
    </source>
</evidence>
<dbReference type="GO" id="GO:0020037">
    <property type="term" value="F:heme binding"/>
    <property type="evidence" value="ECO:0007669"/>
    <property type="project" value="InterPro"/>
</dbReference>
<protein>
    <submittedName>
        <fullName evidence="7">Cytochrome c55X</fullName>
    </submittedName>
</protein>
<dbReference type="STRING" id="1123014.SAMN02745746_02261"/>
<dbReference type="GO" id="GO:0046872">
    <property type="term" value="F:metal ion binding"/>
    <property type="evidence" value="ECO:0007669"/>
    <property type="project" value="UniProtKB-KW"/>
</dbReference>
<evidence type="ECO:0000259" key="6">
    <source>
        <dbReference type="PROSITE" id="PS51007"/>
    </source>
</evidence>
<evidence type="ECO:0000256" key="5">
    <source>
        <dbReference type="SAM" id="SignalP"/>
    </source>
</evidence>
<keyword evidence="5" id="KW-0732">Signal</keyword>
<gene>
    <name evidence="7" type="ORF">SAMN02745746_02261</name>
</gene>
<accession>A0A1Y6BYQ2</accession>
<evidence type="ECO:0000313" key="7">
    <source>
        <dbReference type="EMBL" id="SMF27032.1"/>
    </source>
</evidence>
<reference evidence="8" key="1">
    <citation type="submission" date="2017-04" db="EMBL/GenBank/DDBJ databases">
        <authorList>
            <person name="Varghese N."/>
            <person name="Submissions S."/>
        </authorList>
    </citation>
    <scope>NUCLEOTIDE SEQUENCE [LARGE SCALE GENOMIC DNA]</scope>
    <source>
        <strain evidence="8">DSM 22618</strain>
    </source>
</reference>
<dbReference type="InterPro" id="IPR009056">
    <property type="entry name" value="Cyt_c-like_dom"/>
</dbReference>
<sequence length="116" mass="12167">MGTQPVRHVLAGLALLVSANLAMAAAPVSAPSPSPERAAVIRHLVRQDCGSCHGLTLKGGLGSPLTAEALASRSDEALLATILNGRPGTAMPPWRPFLTEEEAKWVIQWLRNGAPE</sequence>
<keyword evidence="8" id="KW-1185">Reference proteome</keyword>
<dbReference type="AlphaFoldDB" id="A0A1Y6BYQ2"/>
<organism evidence="7 8">
    <name type="scientific">Pseudogulbenkiania subflava DSM 22618</name>
    <dbReference type="NCBI Taxonomy" id="1123014"/>
    <lineage>
        <taxon>Bacteria</taxon>
        <taxon>Pseudomonadati</taxon>
        <taxon>Pseudomonadota</taxon>
        <taxon>Betaproteobacteria</taxon>
        <taxon>Neisseriales</taxon>
        <taxon>Chromobacteriaceae</taxon>
        <taxon>Pseudogulbenkiania</taxon>
    </lineage>
</organism>
<dbReference type="GO" id="GO:0009055">
    <property type="term" value="F:electron transfer activity"/>
    <property type="evidence" value="ECO:0007669"/>
    <property type="project" value="InterPro"/>
</dbReference>
<dbReference type="InterPro" id="IPR036909">
    <property type="entry name" value="Cyt_c-like_dom_sf"/>
</dbReference>
<feature type="signal peptide" evidence="5">
    <location>
        <begin position="1"/>
        <end position="24"/>
    </location>
</feature>
<keyword evidence="3 4" id="KW-0408">Iron</keyword>
<dbReference type="PROSITE" id="PS51007">
    <property type="entry name" value="CYTC"/>
    <property type="match status" value="1"/>
</dbReference>
<evidence type="ECO:0000256" key="3">
    <source>
        <dbReference type="ARBA" id="ARBA00023004"/>
    </source>
</evidence>
<evidence type="ECO:0000256" key="1">
    <source>
        <dbReference type="ARBA" id="ARBA00022617"/>
    </source>
</evidence>
<keyword evidence="2 4" id="KW-0479">Metal-binding</keyword>
<feature type="chain" id="PRO_5012961104" evidence="5">
    <location>
        <begin position="25"/>
        <end position="116"/>
    </location>
</feature>
<dbReference type="EMBL" id="FXAG01000011">
    <property type="protein sequence ID" value="SMF27032.1"/>
    <property type="molecule type" value="Genomic_DNA"/>
</dbReference>
<dbReference type="RefSeq" id="WP_234985956.1">
    <property type="nucleotide sequence ID" value="NZ_FXAG01000011.1"/>
</dbReference>
<dbReference type="Proteomes" id="UP000192920">
    <property type="component" value="Unassembled WGS sequence"/>
</dbReference>
<dbReference type="Pfam" id="PF13442">
    <property type="entry name" value="Cytochrome_CBB3"/>
    <property type="match status" value="1"/>
</dbReference>
<keyword evidence="1 4" id="KW-0349">Heme</keyword>
<feature type="domain" description="Cytochrome c" evidence="6">
    <location>
        <begin position="36"/>
        <end position="114"/>
    </location>
</feature>